<dbReference type="PANTHER" id="PTHR33908:SF3">
    <property type="entry name" value="UNDECAPRENYL PHOSPHATE-ALPHA-4-AMINO-4-DEOXY-L-ARABINOSE ARABINOSYL TRANSFERASE"/>
    <property type="match status" value="1"/>
</dbReference>
<evidence type="ECO:0000256" key="3">
    <source>
        <dbReference type="ARBA" id="ARBA00022676"/>
    </source>
</evidence>
<feature type="transmembrane region" description="Helical" evidence="9">
    <location>
        <begin position="106"/>
        <end position="124"/>
    </location>
</feature>
<dbReference type="Proteomes" id="UP000243250">
    <property type="component" value="Unassembled WGS sequence"/>
</dbReference>
<keyword evidence="4 11" id="KW-0808">Transferase</keyword>
<feature type="transmembrane region" description="Helical" evidence="9">
    <location>
        <begin position="256"/>
        <end position="284"/>
    </location>
</feature>
<keyword evidence="3 11" id="KW-0328">Glycosyltransferase</keyword>
<feature type="compositionally biased region" description="Low complexity" evidence="8">
    <location>
        <begin position="511"/>
        <end position="544"/>
    </location>
</feature>
<evidence type="ECO:0000313" key="11">
    <source>
        <dbReference type="EMBL" id="SFR57754.1"/>
    </source>
</evidence>
<proteinExistence type="predicted"/>
<protein>
    <submittedName>
        <fullName evidence="11">Dolichyl-phosphate-mannose-protein mannosyltransferase</fullName>
    </submittedName>
</protein>
<feature type="transmembrane region" description="Helical" evidence="9">
    <location>
        <begin position="79"/>
        <end position="99"/>
    </location>
</feature>
<evidence type="ECO:0000259" key="10">
    <source>
        <dbReference type="Pfam" id="PF13231"/>
    </source>
</evidence>
<feature type="transmembrane region" description="Helical" evidence="9">
    <location>
        <begin position="367"/>
        <end position="386"/>
    </location>
</feature>
<evidence type="ECO:0000256" key="9">
    <source>
        <dbReference type="SAM" id="Phobius"/>
    </source>
</evidence>
<dbReference type="GO" id="GO:0005886">
    <property type="term" value="C:plasma membrane"/>
    <property type="evidence" value="ECO:0007669"/>
    <property type="project" value="UniProtKB-SubCell"/>
</dbReference>
<evidence type="ECO:0000256" key="8">
    <source>
        <dbReference type="SAM" id="MobiDB-lite"/>
    </source>
</evidence>
<gene>
    <name evidence="11" type="ORF">SAMN04488124_2433</name>
</gene>
<feature type="transmembrane region" description="Helical" evidence="9">
    <location>
        <begin position="314"/>
        <end position="336"/>
    </location>
</feature>
<dbReference type="OrthoDB" id="114973at2157"/>
<evidence type="ECO:0000256" key="2">
    <source>
        <dbReference type="ARBA" id="ARBA00022475"/>
    </source>
</evidence>
<sequence>MYRRRWAPVVAVVAVGAALRLYGIGSESLWTDELITLAFVQSMTAGELLTTIPRVNPHPPLYYVLLDLWVGAFGTTETALRLPSTLFGVLSIPALYLLGRRIGDHTVGLVAALLLALSPFHVRYAQEVRMYALFVFLVVASFLLVHAVADRRSRRPRHRRGLLAAWVLSCLLLVGTHYFGGFVVAAQVTYLVIRLDRVLPRGVGSFSTRRIQRAYGFATLASPLFLLALGAVFDLPHYFYIPFPTPRFAAGTLARFFVGYGTVPLAVSVAVLVLVGTLATLAAVRFDATTPLDFDSSLRATLRRARVDVGDDGLALAAVAFLVPFFGPVLVSYLVVPVFWPRYVIAASVGLFLLVGLGVRTLPRESLQVAAVALLVVAVVPMTGVYHTTDQKEEWREAGNVVEENAHSGDLVLLMDRISEYALTYYVDREDVERGTIVGASSGTGYDANTSAEIAEKTVGHDRVWLFLNHGTDEERERVLTAVRGSRTQVFHRQFFQVELYLFDRSPDAASGTDSDSAASTEPAAGASASVSTSASASPATFVADPGVTDWRWRSVSRTTGGSNAGAESRRHRFAVAD</sequence>
<keyword evidence="7 9" id="KW-0472">Membrane</keyword>
<feature type="transmembrane region" description="Helical" evidence="9">
    <location>
        <begin position="161"/>
        <end position="193"/>
    </location>
</feature>
<evidence type="ECO:0000256" key="5">
    <source>
        <dbReference type="ARBA" id="ARBA00022692"/>
    </source>
</evidence>
<dbReference type="PANTHER" id="PTHR33908">
    <property type="entry name" value="MANNOSYLTRANSFERASE YKCB-RELATED"/>
    <property type="match status" value="1"/>
</dbReference>
<organism evidence="11 12">
    <name type="scientific">Halogeometricum limi</name>
    <dbReference type="NCBI Taxonomy" id="555875"/>
    <lineage>
        <taxon>Archaea</taxon>
        <taxon>Methanobacteriati</taxon>
        <taxon>Methanobacteriota</taxon>
        <taxon>Stenosarchaea group</taxon>
        <taxon>Halobacteria</taxon>
        <taxon>Halobacteriales</taxon>
        <taxon>Haloferacaceae</taxon>
        <taxon>Halogeometricum</taxon>
    </lineage>
</organism>
<name>A0A1I6HTJ9_9EURY</name>
<keyword evidence="5 9" id="KW-0812">Transmembrane</keyword>
<dbReference type="STRING" id="555875.SAMN04488124_2433"/>
<feature type="transmembrane region" description="Helical" evidence="9">
    <location>
        <begin position="130"/>
        <end position="149"/>
    </location>
</feature>
<evidence type="ECO:0000256" key="6">
    <source>
        <dbReference type="ARBA" id="ARBA00022989"/>
    </source>
</evidence>
<dbReference type="RefSeq" id="WP_089881224.1">
    <property type="nucleotide sequence ID" value="NZ_FOYS01000004.1"/>
</dbReference>
<evidence type="ECO:0000256" key="7">
    <source>
        <dbReference type="ARBA" id="ARBA00023136"/>
    </source>
</evidence>
<evidence type="ECO:0000313" key="12">
    <source>
        <dbReference type="Proteomes" id="UP000243250"/>
    </source>
</evidence>
<dbReference type="InterPro" id="IPR050297">
    <property type="entry name" value="LipidA_mod_glycosyltrf_83"/>
</dbReference>
<accession>A0A1I6HTJ9</accession>
<dbReference type="InterPro" id="IPR038731">
    <property type="entry name" value="RgtA/B/C-like"/>
</dbReference>
<dbReference type="Pfam" id="PF13231">
    <property type="entry name" value="PMT_2"/>
    <property type="match status" value="1"/>
</dbReference>
<dbReference type="GO" id="GO:0008610">
    <property type="term" value="P:lipid biosynthetic process"/>
    <property type="evidence" value="ECO:0007669"/>
    <property type="project" value="UniProtKB-ARBA"/>
</dbReference>
<feature type="region of interest" description="Disordered" evidence="8">
    <location>
        <begin position="511"/>
        <end position="578"/>
    </location>
</feature>
<dbReference type="EMBL" id="FOYS01000004">
    <property type="protein sequence ID" value="SFR57754.1"/>
    <property type="molecule type" value="Genomic_DNA"/>
</dbReference>
<keyword evidence="6 9" id="KW-1133">Transmembrane helix</keyword>
<evidence type="ECO:0000256" key="1">
    <source>
        <dbReference type="ARBA" id="ARBA00004651"/>
    </source>
</evidence>
<comment type="subcellular location">
    <subcellularLocation>
        <location evidence="1">Cell membrane</location>
        <topology evidence="1">Multi-pass membrane protein</topology>
    </subcellularLocation>
</comment>
<dbReference type="GO" id="GO:0016763">
    <property type="term" value="F:pentosyltransferase activity"/>
    <property type="evidence" value="ECO:0007669"/>
    <property type="project" value="TreeGrafter"/>
</dbReference>
<keyword evidence="12" id="KW-1185">Reference proteome</keyword>
<feature type="domain" description="Glycosyltransferase RgtA/B/C/D-like" evidence="10">
    <location>
        <begin position="58"/>
        <end position="194"/>
    </location>
</feature>
<feature type="transmembrane region" description="Helical" evidence="9">
    <location>
        <begin position="213"/>
        <end position="235"/>
    </location>
</feature>
<evidence type="ECO:0000256" key="4">
    <source>
        <dbReference type="ARBA" id="ARBA00022679"/>
    </source>
</evidence>
<dbReference type="GO" id="GO:0010041">
    <property type="term" value="P:response to iron(III) ion"/>
    <property type="evidence" value="ECO:0007669"/>
    <property type="project" value="TreeGrafter"/>
</dbReference>
<feature type="transmembrane region" description="Helical" evidence="9">
    <location>
        <begin position="343"/>
        <end position="361"/>
    </location>
</feature>
<reference evidence="12" key="1">
    <citation type="submission" date="2016-10" db="EMBL/GenBank/DDBJ databases">
        <authorList>
            <person name="Varghese N."/>
            <person name="Submissions S."/>
        </authorList>
    </citation>
    <scope>NUCLEOTIDE SEQUENCE [LARGE SCALE GENOMIC DNA]</scope>
    <source>
        <strain evidence="12">CGMCC 1.8711</strain>
    </source>
</reference>
<dbReference type="AlphaFoldDB" id="A0A1I6HTJ9"/>
<keyword evidence="2" id="KW-1003">Cell membrane</keyword>